<dbReference type="RefSeq" id="WP_358139528.1">
    <property type="nucleotide sequence ID" value="NZ_JBFALK010000023.1"/>
</dbReference>
<name>A0ABV3GPX0_MICGL</name>
<keyword evidence="2" id="KW-1185">Reference proteome</keyword>
<dbReference type="EMBL" id="JBFALK010000023">
    <property type="protein sequence ID" value="MEV0973697.1"/>
    <property type="molecule type" value="Genomic_DNA"/>
</dbReference>
<accession>A0ABV3GPX0</accession>
<proteinExistence type="predicted"/>
<reference evidence="1 2" key="1">
    <citation type="submission" date="2024-06" db="EMBL/GenBank/DDBJ databases">
        <title>The Natural Products Discovery Center: Release of the First 8490 Sequenced Strains for Exploring Actinobacteria Biosynthetic Diversity.</title>
        <authorList>
            <person name="Kalkreuter E."/>
            <person name="Kautsar S.A."/>
            <person name="Yang D."/>
            <person name="Bader C.D."/>
            <person name="Teijaro C.N."/>
            <person name="Fluegel L."/>
            <person name="Davis C.M."/>
            <person name="Simpson J.R."/>
            <person name="Lauterbach L."/>
            <person name="Steele A.D."/>
            <person name="Gui C."/>
            <person name="Meng S."/>
            <person name="Li G."/>
            <person name="Viehrig K."/>
            <person name="Ye F."/>
            <person name="Su P."/>
            <person name="Kiefer A.F."/>
            <person name="Nichols A."/>
            <person name="Cepeda A.J."/>
            <person name="Yan W."/>
            <person name="Fan B."/>
            <person name="Jiang Y."/>
            <person name="Adhikari A."/>
            <person name="Zheng C.-J."/>
            <person name="Schuster L."/>
            <person name="Cowan T.M."/>
            <person name="Smanski M.J."/>
            <person name="Chevrette M.G."/>
            <person name="De Carvalho L.P.S."/>
            <person name="Shen B."/>
        </authorList>
    </citation>
    <scope>NUCLEOTIDE SEQUENCE [LARGE SCALE GENOMIC DNA]</scope>
    <source>
        <strain evidence="1 2">NPDC050100</strain>
    </source>
</reference>
<protein>
    <recommendedName>
        <fullName evidence="3">DUF4129 domain-containing protein</fullName>
    </recommendedName>
</protein>
<organism evidence="1 2">
    <name type="scientific">Microtetraspora glauca</name>
    <dbReference type="NCBI Taxonomy" id="1996"/>
    <lineage>
        <taxon>Bacteria</taxon>
        <taxon>Bacillati</taxon>
        <taxon>Actinomycetota</taxon>
        <taxon>Actinomycetes</taxon>
        <taxon>Streptosporangiales</taxon>
        <taxon>Streptosporangiaceae</taxon>
        <taxon>Microtetraspora</taxon>
    </lineage>
</organism>
<evidence type="ECO:0000313" key="1">
    <source>
        <dbReference type="EMBL" id="MEV0973697.1"/>
    </source>
</evidence>
<dbReference type="Proteomes" id="UP001551675">
    <property type="component" value="Unassembled WGS sequence"/>
</dbReference>
<gene>
    <name evidence="1" type="ORF">AB0I59_34275</name>
</gene>
<comment type="caution">
    <text evidence="1">The sequence shown here is derived from an EMBL/GenBank/DDBJ whole genome shotgun (WGS) entry which is preliminary data.</text>
</comment>
<sequence length="114" mass="12506">MSRYLKYLDDADALLSGKGDVASPRAAAFLIRMALEACLADYWSRVAPGVERCAMQAQITCLNGYRDRGTVRLAARSWAALSRTCHYHGYELSPTASELRGLHSEVTALAARLN</sequence>
<evidence type="ECO:0000313" key="2">
    <source>
        <dbReference type="Proteomes" id="UP001551675"/>
    </source>
</evidence>
<evidence type="ECO:0008006" key="3">
    <source>
        <dbReference type="Google" id="ProtNLM"/>
    </source>
</evidence>